<sequence>MTANRFTRTLRAAALCAMTAGAAPAGELAIYNWADYFGPDTINNFEAETGIRVTLDHFDSNEMLETRMLTGRSGYDVVFPAASNAARQFRAGALMPIDPARLTNHGNLDPEVLSALNRVEGGSHLGVPYTWGTIGIAYNVASVAERLGDHPMDTLDVLFDPEIVGKLAGCGIAVLDSPVEMLSVTLNYLGANPYSGEENDLARARDLLSAAAPHIRYFSNQRATGDLAAGNICVALIYSGDAGIAQARAVEAGNMVEIAYAIPREGTLMWIDLMAIPHDAKNTEAAYRFIDYMLRPEVIAEVTNTVYFANANRAAAAHVAADILSDPGIYPDAETRARLFPDLDVDARMLRQRTRAWTAVKSGQ</sequence>
<dbReference type="OrthoDB" id="9769319at2"/>
<evidence type="ECO:0000256" key="3">
    <source>
        <dbReference type="ARBA" id="ARBA00022729"/>
    </source>
</evidence>
<name>A0A1H7HBS1_9RHOB</name>
<evidence type="ECO:0000256" key="2">
    <source>
        <dbReference type="ARBA" id="ARBA00022448"/>
    </source>
</evidence>
<accession>A0A1H7HBS1</accession>
<dbReference type="InterPro" id="IPR001188">
    <property type="entry name" value="Sperm_putr-bd"/>
</dbReference>
<dbReference type="SUPFAM" id="SSF53850">
    <property type="entry name" value="Periplasmic binding protein-like II"/>
    <property type="match status" value="1"/>
</dbReference>
<dbReference type="GO" id="GO:0015846">
    <property type="term" value="P:polyamine transport"/>
    <property type="evidence" value="ECO:0007669"/>
    <property type="project" value="InterPro"/>
</dbReference>
<dbReference type="RefSeq" id="WP_093031426.1">
    <property type="nucleotide sequence ID" value="NZ_FOAG01000001.1"/>
</dbReference>
<dbReference type="EMBL" id="FOAG01000001">
    <property type="protein sequence ID" value="SEK47714.1"/>
    <property type="molecule type" value="Genomic_DNA"/>
</dbReference>
<feature type="chain" id="PRO_5009299632" description="Putrescine-binding periplasmic protein" evidence="6">
    <location>
        <begin position="26"/>
        <end position="364"/>
    </location>
</feature>
<dbReference type="Gene3D" id="3.40.190.10">
    <property type="entry name" value="Periplasmic binding protein-like II"/>
    <property type="match status" value="2"/>
</dbReference>
<dbReference type="GO" id="GO:0042597">
    <property type="term" value="C:periplasmic space"/>
    <property type="evidence" value="ECO:0007669"/>
    <property type="project" value="UniProtKB-SubCell"/>
</dbReference>
<dbReference type="GO" id="GO:0019808">
    <property type="term" value="F:polyamine binding"/>
    <property type="evidence" value="ECO:0007669"/>
    <property type="project" value="InterPro"/>
</dbReference>
<protein>
    <recommendedName>
        <fullName evidence="5">Putrescine-binding periplasmic protein</fullName>
    </recommendedName>
</protein>
<gene>
    <name evidence="7" type="ORF">SAMN05443999_101501</name>
</gene>
<evidence type="ECO:0000256" key="1">
    <source>
        <dbReference type="ARBA" id="ARBA00004418"/>
    </source>
</evidence>
<dbReference type="AlphaFoldDB" id="A0A1H7HBS1"/>
<evidence type="ECO:0000256" key="4">
    <source>
        <dbReference type="ARBA" id="ARBA00022764"/>
    </source>
</evidence>
<dbReference type="PANTHER" id="PTHR30222:SF12">
    <property type="entry name" value="NORSPERMIDINE SENSOR"/>
    <property type="match status" value="1"/>
</dbReference>
<proteinExistence type="inferred from homology"/>
<evidence type="ECO:0000313" key="8">
    <source>
        <dbReference type="Proteomes" id="UP000199582"/>
    </source>
</evidence>
<feature type="signal peptide" evidence="6">
    <location>
        <begin position="1"/>
        <end position="25"/>
    </location>
</feature>
<comment type="subcellular location">
    <subcellularLocation>
        <location evidence="1 5">Periplasm</location>
    </subcellularLocation>
</comment>
<evidence type="ECO:0000313" key="7">
    <source>
        <dbReference type="EMBL" id="SEK47714.1"/>
    </source>
</evidence>
<dbReference type="Proteomes" id="UP000199582">
    <property type="component" value="Unassembled WGS sequence"/>
</dbReference>
<dbReference type="PIRSF" id="PIRSF019574">
    <property type="entry name" value="Periplasmic_polyamine_BP"/>
    <property type="match status" value="1"/>
</dbReference>
<comment type="function">
    <text evidence="5">Required for the activity of the bacterial periplasmic transport system of putrescine.</text>
</comment>
<dbReference type="Pfam" id="PF13416">
    <property type="entry name" value="SBP_bac_8"/>
    <property type="match status" value="1"/>
</dbReference>
<keyword evidence="8" id="KW-1185">Reference proteome</keyword>
<keyword evidence="4 5" id="KW-0574">Periplasm</keyword>
<comment type="similarity">
    <text evidence="5">Belongs to the bacterial solute-binding protein PotD/PotF family.</text>
</comment>
<organism evidence="7 8">
    <name type="scientific">Roseovarius azorensis</name>
    <dbReference type="NCBI Taxonomy" id="1287727"/>
    <lineage>
        <taxon>Bacteria</taxon>
        <taxon>Pseudomonadati</taxon>
        <taxon>Pseudomonadota</taxon>
        <taxon>Alphaproteobacteria</taxon>
        <taxon>Rhodobacterales</taxon>
        <taxon>Roseobacteraceae</taxon>
        <taxon>Roseovarius</taxon>
    </lineage>
</organism>
<dbReference type="PRINTS" id="PR00909">
    <property type="entry name" value="SPERMDNBNDNG"/>
</dbReference>
<keyword evidence="2 5" id="KW-0813">Transport</keyword>
<evidence type="ECO:0000256" key="5">
    <source>
        <dbReference type="PIRNR" id="PIRNR019574"/>
    </source>
</evidence>
<evidence type="ECO:0000256" key="6">
    <source>
        <dbReference type="SAM" id="SignalP"/>
    </source>
</evidence>
<reference evidence="7 8" key="1">
    <citation type="submission" date="2016-10" db="EMBL/GenBank/DDBJ databases">
        <authorList>
            <person name="de Groot N.N."/>
        </authorList>
    </citation>
    <scope>NUCLEOTIDE SEQUENCE [LARGE SCALE GENOMIC DNA]</scope>
    <source>
        <strain evidence="7 8">DSM 100674</strain>
    </source>
</reference>
<dbReference type="InterPro" id="IPR006059">
    <property type="entry name" value="SBP"/>
</dbReference>
<keyword evidence="3 6" id="KW-0732">Signal</keyword>
<dbReference type="STRING" id="1287727.SAMN05443999_101501"/>
<dbReference type="PANTHER" id="PTHR30222">
    <property type="entry name" value="SPERMIDINE/PUTRESCINE-BINDING PERIPLASMIC PROTEIN"/>
    <property type="match status" value="1"/>
</dbReference>